<sequence>MPLLQSCRRADTAIALTSLFICVVVLPVQAVEILDFHATIVPGTCAIKLDQEFLNLGSVQTSSLSSGAVTASNTFSLEVQNCSGTAPGSQKPVIQVSGAGDNNDGKWLFRDDDSVAQGVGVLLTQDMNTVSDGDKLQFQGILPPATGASMAFSAGVSCINSGGCNPTTGKLIARVTFNFLYD</sequence>
<dbReference type="InterPro" id="IPR008966">
    <property type="entry name" value="Adhesion_dom_sf"/>
</dbReference>
<dbReference type="GO" id="GO:0009289">
    <property type="term" value="C:pilus"/>
    <property type="evidence" value="ECO:0007669"/>
    <property type="project" value="UniProtKB-SubCell"/>
</dbReference>
<evidence type="ECO:0000313" key="6">
    <source>
        <dbReference type="EMBL" id="CNH61485.1"/>
    </source>
</evidence>
<comment type="similarity">
    <text evidence="2">Belongs to the fimbrial protein family.</text>
</comment>
<dbReference type="EMBL" id="CQBM01000001">
    <property type="protein sequence ID" value="CNH61485.1"/>
    <property type="molecule type" value="Genomic_DNA"/>
</dbReference>
<evidence type="ECO:0000256" key="3">
    <source>
        <dbReference type="ARBA" id="ARBA00022729"/>
    </source>
</evidence>
<dbReference type="AlphaFoldDB" id="A0AA36LLP9"/>
<dbReference type="PANTHER" id="PTHR33420:SF3">
    <property type="entry name" value="FIMBRIAL SUBUNIT ELFA"/>
    <property type="match status" value="1"/>
</dbReference>
<dbReference type="InterPro" id="IPR050263">
    <property type="entry name" value="Bact_Fimbrial_Adh_Pro"/>
</dbReference>
<dbReference type="Proteomes" id="UP000040841">
    <property type="component" value="Unassembled WGS sequence"/>
</dbReference>
<dbReference type="GO" id="GO:0043709">
    <property type="term" value="P:cell adhesion involved in single-species biofilm formation"/>
    <property type="evidence" value="ECO:0007669"/>
    <property type="project" value="TreeGrafter"/>
</dbReference>
<proteinExistence type="inferred from homology"/>
<reference evidence="6 7" key="1">
    <citation type="submission" date="2015-03" db="EMBL/GenBank/DDBJ databases">
        <authorList>
            <consortium name="Pathogen Informatics"/>
            <person name="Murphy D."/>
        </authorList>
    </citation>
    <scope>NUCLEOTIDE SEQUENCE [LARGE SCALE GENOMIC DNA]</scope>
    <source>
        <strain evidence="6 7">FE82747</strain>
    </source>
</reference>
<evidence type="ECO:0000259" key="5">
    <source>
        <dbReference type="Pfam" id="PF00419"/>
    </source>
</evidence>
<evidence type="ECO:0000256" key="1">
    <source>
        <dbReference type="ARBA" id="ARBA00004561"/>
    </source>
</evidence>
<protein>
    <submittedName>
        <fullName evidence="6">Fimbrial protein SthA</fullName>
    </submittedName>
</protein>
<comment type="caution">
    <text evidence="6">The sequence shown here is derived from an EMBL/GenBank/DDBJ whole genome shotgun (WGS) entry which is preliminary data.</text>
</comment>
<dbReference type="Gene3D" id="2.60.40.1090">
    <property type="entry name" value="Fimbrial-type adhesion domain"/>
    <property type="match status" value="1"/>
</dbReference>
<accession>A0AA36LLP9</accession>
<dbReference type="RefSeq" id="WP_049647381.1">
    <property type="nucleotide sequence ID" value="NZ_CABHYS010000012.1"/>
</dbReference>
<comment type="subcellular location">
    <subcellularLocation>
        <location evidence="1">Fimbrium</location>
    </subcellularLocation>
</comment>
<evidence type="ECO:0000313" key="7">
    <source>
        <dbReference type="Proteomes" id="UP000040841"/>
    </source>
</evidence>
<dbReference type="InterPro" id="IPR000259">
    <property type="entry name" value="Adhesion_dom_fimbrial"/>
</dbReference>
<dbReference type="Pfam" id="PF00419">
    <property type="entry name" value="Fimbrial"/>
    <property type="match status" value="1"/>
</dbReference>
<dbReference type="InterPro" id="IPR036937">
    <property type="entry name" value="Adhesion_dom_fimbrial_sf"/>
</dbReference>
<name>A0AA36LLP9_YERMO</name>
<evidence type="ECO:0000256" key="4">
    <source>
        <dbReference type="ARBA" id="ARBA00023263"/>
    </source>
</evidence>
<gene>
    <name evidence="6" type="ORF">ERS008502_00952</name>
</gene>
<dbReference type="PANTHER" id="PTHR33420">
    <property type="entry name" value="FIMBRIAL SUBUNIT ELFA-RELATED"/>
    <property type="match status" value="1"/>
</dbReference>
<feature type="domain" description="Fimbrial-type adhesion" evidence="5">
    <location>
        <begin position="36"/>
        <end position="181"/>
    </location>
</feature>
<keyword evidence="4" id="KW-0281">Fimbrium</keyword>
<keyword evidence="3" id="KW-0732">Signal</keyword>
<organism evidence="6 7">
    <name type="scientific">Yersinia mollaretii</name>
    <dbReference type="NCBI Taxonomy" id="33060"/>
    <lineage>
        <taxon>Bacteria</taxon>
        <taxon>Pseudomonadati</taxon>
        <taxon>Pseudomonadota</taxon>
        <taxon>Gammaproteobacteria</taxon>
        <taxon>Enterobacterales</taxon>
        <taxon>Yersiniaceae</taxon>
        <taxon>Yersinia</taxon>
    </lineage>
</organism>
<dbReference type="SUPFAM" id="SSF49401">
    <property type="entry name" value="Bacterial adhesins"/>
    <property type="match status" value="1"/>
</dbReference>
<evidence type="ECO:0000256" key="2">
    <source>
        <dbReference type="ARBA" id="ARBA00006671"/>
    </source>
</evidence>